<evidence type="ECO:0000313" key="8">
    <source>
        <dbReference type="EMBL" id="WZU62903.1"/>
    </source>
</evidence>
<dbReference type="Pfam" id="PF00724">
    <property type="entry name" value="Oxidored_FMN"/>
    <property type="match status" value="1"/>
</dbReference>
<feature type="region of interest" description="Disordered" evidence="6">
    <location>
        <begin position="110"/>
        <end position="131"/>
    </location>
</feature>
<dbReference type="SUPFAM" id="SSF51395">
    <property type="entry name" value="FMN-linked oxidoreductases"/>
    <property type="match status" value="1"/>
</dbReference>
<feature type="domain" description="NADH:flavin oxidoreductase/NADH oxidase N-terminal" evidence="7">
    <location>
        <begin position="7"/>
        <end position="347"/>
    </location>
</feature>
<comment type="cofactor">
    <cofactor evidence="1">
        <name>FMN</name>
        <dbReference type="ChEBI" id="CHEBI:58210"/>
    </cofactor>
</comment>
<evidence type="ECO:0000256" key="2">
    <source>
        <dbReference type="ARBA" id="ARBA00022630"/>
    </source>
</evidence>
<keyword evidence="3" id="KW-0288">FMN</keyword>
<keyword evidence="2" id="KW-0285">Flavoprotein</keyword>
<dbReference type="PANTHER" id="PTHR43303:SF4">
    <property type="entry name" value="NADPH DEHYDROGENASE C23G7.10C-RELATED"/>
    <property type="match status" value="1"/>
</dbReference>
<name>A0AAN0M4I1_9RHOB</name>
<dbReference type="PANTHER" id="PTHR43303">
    <property type="entry name" value="NADPH DEHYDROGENASE C23G7.10C-RELATED"/>
    <property type="match status" value="1"/>
</dbReference>
<keyword evidence="9" id="KW-1185">Reference proteome</keyword>
<dbReference type="KEGG" id="yag:AABB28_13645"/>
<dbReference type="Proteomes" id="UP001451782">
    <property type="component" value="Chromosome"/>
</dbReference>
<dbReference type="GO" id="GO:0010181">
    <property type="term" value="F:FMN binding"/>
    <property type="evidence" value="ECO:0007669"/>
    <property type="project" value="InterPro"/>
</dbReference>
<keyword evidence="5" id="KW-0560">Oxidoreductase</keyword>
<evidence type="ECO:0000259" key="7">
    <source>
        <dbReference type="Pfam" id="PF00724"/>
    </source>
</evidence>
<dbReference type="InterPro" id="IPR001155">
    <property type="entry name" value="OxRdtase_FMN_N"/>
</dbReference>
<evidence type="ECO:0000256" key="6">
    <source>
        <dbReference type="SAM" id="MobiDB-lite"/>
    </source>
</evidence>
<sequence length="368" mass="39606">MTKTPALFTPFTLRGVTFPNRITLAPMCQYQAIDGVPNNWHRAHHGRYATSGLGCAIVESTGITAEGRISAGCTGIYNDEQVEAWKPITALYRDQGVPVIMQINHAGAKSSTMRPWDGGGPLEEDSTEPPWETVAPSAIPAREGWHTPRALDVSEMAGIASDFATAAKRALAAGFDGVEIHGAHGYLLHSFMSPWSNRRNDAYGGTLEGRMRLPVEVARAVRAAVPDHVPVLYRASCVDGEGGSLTLDDTVALAAELKKAGVDLIDASGGGIPAGMRLAKMKTGPGFQVPYADRIRHEIDMPTMAVGMITEPELANRIIEEGKADMVALARQFLRDPAWAYHAAQELGHPEPASILPKLYAFYLRISA</sequence>
<protein>
    <submittedName>
        <fullName evidence="8">NADH:flavin oxidoreductase/NADH oxidase</fullName>
    </submittedName>
</protein>
<dbReference type="EMBL" id="CP151762">
    <property type="protein sequence ID" value="WZU62903.1"/>
    <property type="molecule type" value="Genomic_DNA"/>
</dbReference>
<dbReference type="InterPro" id="IPR013785">
    <property type="entry name" value="Aldolase_TIM"/>
</dbReference>
<evidence type="ECO:0000256" key="5">
    <source>
        <dbReference type="ARBA" id="ARBA00023002"/>
    </source>
</evidence>
<dbReference type="CDD" id="cd02932">
    <property type="entry name" value="OYE_YqiM_FMN"/>
    <property type="match status" value="1"/>
</dbReference>
<evidence type="ECO:0000256" key="1">
    <source>
        <dbReference type="ARBA" id="ARBA00001917"/>
    </source>
</evidence>
<organism evidence="8 9">
    <name type="scientific">Yoonia algicola</name>
    <dbReference type="NCBI Taxonomy" id="3137368"/>
    <lineage>
        <taxon>Bacteria</taxon>
        <taxon>Pseudomonadati</taxon>
        <taxon>Pseudomonadota</taxon>
        <taxon>Alphaproteobacteria</taxon>
        <taxon>Rhodobacterales</taxon>
        <taxon>Paracoccaceae</taxon>
        <taxon>Yoonia</taxon>
    </lineage>
</organism>
<proteinExistence type="predicted"/>
<dbReference type="AlphaFoldDB" id="A0AAN0M4I1"/>
<evidence type="ECO:0000256" key="4">
    <source>
        <dbReference type="ARBA" id="ARBA00022857"/>
    </source>
</evidence>
<dbReference type="GO" id="GO:0003959">
    <property type="term" value="F:NADPH dehydrogenase activity"/>
    <property type="evidence" value="ECO:0007669"/>
    <property type="project" value="InterPro"/>
</dbReference>
<gene>
    <name evidence="8" type="ORF">AABB28_13645</name>
</gene>
<dbReference type="Gene3D" id="3.20.20.70">
    <property type="entry name" value="Aldolase class I"/>
    <property type="match status" value="1"/>
</dbReference>
<keyword evidence="4" id="KW-0521">NADP</keyword>
<evidence type="ECO:0000313" key="9">
    <source>
        <dbReference type="Proteomes" id="UP001451782"/>
    </source>
</evidence>
<dbReference type="GO" id="GO:0050661">
    <property type="term" value="F:NADP binding"/>
    <property type="evidence" value="ECO:0007669"/>
    <property type="project" value="InterPro"/>
</dbReference>
<reference evidence="8 9" key="1">
    <citation type="submission" date="2024-04" db="EMBL/GenBank/DDBJ databases">
        <title>Phylogenomic analyses of a clade within the roseobacter group suggest taxonomic reassignments of species of the genera Aestuariivita, Citreicella, Loktanella, Nautella, Pelagibaca, Ruegeria, Thalassobius, Thiobacimonas and Tropicibacter, and the proposal o.</title>
        <authorList>
            <person name="Jeon C.O."/>
        </authorList>
    </citation>
    <scope>NUCLEOTIDE SEQUENCE [LARGE SCALE GENOMIC DNA]</scope>
    <source>
        <strain evidence="8 9">G8-12</strain>
    </source>
</reference>
<accession>A0AAN0M4I1</accession>
<evidence type="ECO:0000256" key="3">
    <source>
        <dbReference type="ARBA" id="ARBA00022643"/>
    </source>
</evidence>
<dbReference type="RefSeq" id="WP_342069299.1">
    <property type="nucleotide sequence ID" value="NZ_CP151762.1"/>
</dbReference>
<dbReference type="InterPro" id="IPR044152">
    <property type="entry name" value="YqjM-like"/>
</dbReference>